<reference evidence="2 3" key="1">
    <citation type="journal article" date="2018" name="Front. Plant Sci.">
        <title>Red Clover (Trifolium pratense) and Zigzag Clover (T. medium) - A Picture of Genomic Similarities and Differences.</title>
        <authorList>
            <person name="Dluhosova J."/>
            <person name="Istvanek J."/>
            <person name="Nedelnik J."/>
            <person name="Repkova J."/>
        </authorList>
    </citation>
    <scope>NUCLEOTIDE SEQUENCE [LARGE SCALE GENOMIC DNA]</scope>
    <source>
        <strain evidence="3">cv. 10/8</strain>
        <tissue evidence="2">Leaf</tissue>
    </source>
</reference>
<protein>
    <submittedName>
        <fullName evidence="2">Uncharacterized protein</fullName>
    </submittedName>
</protein>
<dbReference type="AlphaFoldDB" id="A0A392VX76"/>
<organism evidence="2 3">
    <name type="scientific">Trifolium medium</name>
    <dbReference type="NCBI Taxonomy" id="97028"/>
    <lineage>
        <taxon>Eukaryota</taxon>
        <taxon>Viridiplantae</taxon>
        <taxon>Streptophyta</taxon>
        <taxon>Embryophyta</taxon>
        <taxon>Tracheophyta</taxon>
        <taxon>Spermatophyta</taxon>
        <taxon>Magnoliopsida</taxon>
        <taxon>eudicotyledons</taxon>
        <taxon>Gunneridae</taxon>
        <taxon>Pentapetalae</taxon>
        <taxon>rosids</taxon>
        <taxon>fabids</taxon>
        <taxon>Fabales</taxon>
        <taxon>Fabaceae</taxon>
        <taxon>Papilionoideae</taxon>
        <taxon>50 kb inversion clade</taxon>
        <taxon>NPAAA clade</taxon>
        <taxon>Hologalegina</taxon>
        <taxon>IRL clade</taxon>
        <taxon>Trifolieae</taxon>
        <taxon>Trifolium</taxon>
    </lineage>
</organism>
<dbReference type="Proteomes" id="UP000265520">
    <property type="component" value="Unassembled WGS sequence"/>
</dbReference>
<feature type="non-terminal residue" evidence="2">
    <location>
        <position position="28"/>
    </location>
</feature>
<sequence length="28" mass="3099">MEDEEDENGEAKMLAVEVDGEEEEEGGE</sequence>
<evidence type="ECO:0000313" key="3">
    <source>
        <dbReference type="Proteomes" id="UP000265520"/>
    </source>
</evidence>
<feature type="region of interest" description="Disordered" evidence="1">
    <location>
        <begin position="1"/>
        <end position="28"/>
    </location>
</feature>
<accession>A0A392VX76</accession>
<keyword evidence="3" id="KW-1185">Reference proteome</keyword>
<comment type="caution">
    <text evidence="2">The sequence shown here is derived from an EMBL/GenBank/DDBJ whole genome shotgun (WGS) entry which is preliminary data.</text>
</comment>
<evidence type="ECO:0000313" key="2">
    <source>
        <dbReference type="EMBL" id="MCI91591.1"/>
    </source>
</evidence>
<dbReference type="EMBL" id="LXQA011276301">
    <property type="protein sequence ID" value="MCI91591.1"/>
    <property type="molecule type" value="Genomic_DNA"/>
</dbReference>
<name>A0A392VX76_9FABA</name>
<proteinExistence type="predicted"/>
<feature type="compositionally biased region" description="Acidic residues" evidence="1">
    <location>
        <begin position="18"/>
        <end position="28"/>
    </location>
</feature>
<evidence type="ECO:0000256" key="1">
    <source>
        <dbReference type="SAM" id="MobiDB-lite"/>
    </source>
</evidence>